<dbReference type="PANTHER" id="PTHR43737:SF1">
    <property type="entry name" value="DUF1501 DOMAIN-CONTAINING PROTEIN"/>
    <property type="match status" value="1"/>
</dbReference>
<organism evidence="1 2">
    <name type="scientific">Mariniblastus fucicola</name>
    <dbReference type="NCBI Taxonomy" id="980251"/>
    <lineage>
        <taxon>Bacteria</taxon>
        <taxon>Pseudomonadati</taxon>
        <taxon>Planctomycetota</taxon>
        <taxon>Planctomycetia</taxon>
        <taxon>Pirellulales</taxon>
        <taxon>Pirellulaceae</taxon>
        <taxon>Mariniblastus</taxon>
    </lineage>
</organism>
<accession>A0A5B9P979</accession>
<gene>
    <name evidence="1" type="ORF">MFFC18_16440</name>
</gene>
<name>A0A5B9P979_9BACT</name>
<dbReference type="InterPro" id="IPR010869">
    <property type="entry name" value="DUF1501"/>
</dbReference>
<dbReference type="OrthoDB" id="127333at2"/>
<evidence type="ECO:0008006" key="3">
    <source>
        <dbReference type="Google" id="ProtNLM"/>
    </source>
</evidence>
<dbReference type="RefSeq" id="WP_075085464.1">
    <property type="nucleotide sequence ID" value="NZ_CP042912.1"/>
</dbReference>
<protein>
    <recommendedName>
        <fullName evidence="3">Sulfatase</fullName>
    </recommendedName>
</protein>
<dbReference type="InterPro" id="IPR017850">
    <property type="entry name" value="Alkaline_phosphatase_core_sf"/>
</dbReference>
<dbReference type="AlphaFoldDB" id="A0A5B9P979"/>
<keyword evidence="2" id="KW-1185">Reference proteome</keyword>
<evidence type="ECO:0000313" key="2">
    <source>
        <dbReference type="Proteomes" id="UP000322214"/>
    </source>
</evidence>
<proteinExistence type="predicted"/>
<dbReference type="EMBL" id="CP042912">
    <property type="protein sequence ID" value="QEG21785.1"/>
    <property type="molecule type" value="Genomic_DNA"/>
</dbReference>
<sequence>MKNLARKMDPQSRRSFVSGVAKSVLGLGVLGFAKPKFASGSTVLNPSSLKADPKPGRAKSVIYLYMSGGMSHLDTFDTKPGAETQGPVESLDTTADDVQVSEFLPLMAKQMHHVAVVNSLNSTQGAHEQGRYFMHTGYTLRGTVRHPDMGAWSAFHLGKMNKGLPANVKVGRNSSGLGGGFLESKFAALPIGDPEAGLQNSSLPKGVDAARFRKRMSRLEKMNASFTKSYDTKESRAFASMYDEAVSLMKSKDLETFDLTKEDESVRDRYGRNPFGQGCLLARRMVESGVRFIEVDNNGWDTHGDNFERVKDKGAVLDQALSALLEDLSSRGLLDSTLVVLATEFGRTPTIQMDRNLGRNHYPQAFSCLLAGGGIQGGIRFGLTDEEGREVIDNPVTVPDFNATIGYAMGIDLKKKTMSPSLRPFTFADKGEPVLELFS</sequence>
<dbReference type="SUPFAM" id="SSF53649">
    <property type="entry name" value="Alkaline phosphatase-like"/>
    <property type="match status" value="1"/>
</dbReference>
<dbReference type="Proteomes" id="UP000322214">
    <property type="component" value="Chromosome"/>
</dbReference>
<dbReference type="KEGG" id="mff:MFFC18_16440"/>
<dbReference type="STRING" id="980251.GCA_001642875_03245"/>
<reference evidence="1 2" key="1">
    <citation type="submission" date="2019-08" db="EMBL/GenBank/DDBJ databases">
        <title>Deep-cultivation of Planctomycetes and their phenomic and genomic characterization uncovers novel biology.</title>
        <authorList>
            <person name="Wiegand S."/>
            <person name="Jogler M."/>
            <person name="Boedeker C."/>
            <person name="Pinto D."/>
            <person name="Vollmers J."/>
            <person name="Rivas-Marin E."/>
            <person name="Kohn T."/>
            <person name="Peeters S.H."/>
            <person name="Heuer A."/>
            <person name="Rast P."/>
            <person name="Oberbeckmann S."/>
            <person name="Bunk B."/>
            <person name="Jeske O."/>
            <person name="Meyerdierks A."/>
            <person name="Storesund J.E."/>
            <person name="Kallscheuer N."/>
            <person name="Luecker S."/>
            <person name="Lage O.M."/>
            <person name="Pohl T."/>
            <person name="Merkel B.J."/>
            <person name="Hornburger P."/>
            <person name="Mueller R.-W."/>
            <person name="Bruemmer F."/>
            <person name="Labrenz M."/>
            <person name="Spormann A.M."/>
            <person name="Op den Camp H."/>
            <person name="Overmann J."/>
            <person name="Amann R."/>
            <person name="Jetten M.S.M."/>
            <person name="Mascher T."/>
            <person name="Medema M.H."/>
            <person name="Devos D.P."/>
            <person name="Kaster A.-K."/>
            <person name="Ovreas L."/>
            <person name="Rohde M."/>
            <person name="Galperin M.Y."/>
            <person name="Jogler C."/>
        </authorList>
    </citation>
    <scope>NUCLEOTIDE SEQUENCE [LARGE SCALE GENOMIC DNA]</scope>
    <source>
        <strain evidence="1 2">FC18</strain>
    </source>
</reference>
<dbReference type="PANTHER" id="PTHR43737">
    <property type="entry name" value="BLL7424 PROTEIN"/>
    <property type="match status" value="1"/>
</dbReference>
<evidence type="ECO:0000313" key="1">
    <source>
        <dbReference type="EMBL" id="QEG21785.1"/>
    </source>
</evidence>
<dbReference type="Pfam" id="PF07394">
    <property type="entry name" value="DUF1501"/>
    <property type="match status" value="1"/>
</dbReference>